<protein>
    <submittedName>
        <fullName evidence="1">Uncharacterized protein</fullName>
    </submittedName>
</protein>
<proteinExistence type="predicted"/>
<sequence>MATADTAPILMGAIGYHLKKIAEKIFPTAYARCFGRLCPEVNTVLPRSSPEDVVDPVIRLIYYKSKSVPKTITAYRALTTTSTVTDVVRKTAGASADTAASTVTHARPQPIIRFAGPTTTTRVGHFLPVQDSLGALNDGSAIGASDTSLELWGVLLLVAAIVCAPALIYWLARLVIGSEHDADDQSVSQQQELRDALLRAKASETSAHEATERATASDAAAKDAEESATAAKSGEIQATQRAEASENSANEAKSSAKAAEDREKQVLQRVETSEQSAEQANRRADTFEASADKAIQRAEEAESSASEAISRAQAAENSARDSEQNAADYKEKWNSFEIRVTTAEGKNKTLESTNKESQKKIKDLERNQKIAAGKLASLEQRRDDLDTENKKLTTENDDLKSENEKAKGLQKRKEEVEVTANRLKGEVATLQTEKEEVANARAKDCQALRDELDRQRAAYLEEAANVNGANAELDRQHAELAKEHSALKKKHQEILQLLSTEQSRAAQLEASKDCVTYNAEQLAAEVQGLKAKFESVGEASDQERDEIVALRAQLEEYKARLAEAESQLEAAETALDDAEVVQEPRPKLPQPEAHVRLPPVPADVERNKRRGLKSKSAGGSGAEENSMAEDRDPSSIYLANPPPPPEYYWSHRRSPTIIVRVPSPPGTASSPIPNMARV</sequence>
<evidence type="ECO:0000313" key="1">
    <source>
        <dbReference type="EMBL" id="KAK3726096.1"/>
    </source>
</evidence>
<name>A0ACC3NZY1_9PEZI</name>
<keyword evidence="2" id="KW-1185">Reference proteome</keyword>
<organism evidence="1 2">
    <name type="scientific">Vermiconidia calcicola</name>
    <dbReference type="NCBI Taxonomy" id="1690605"/>
    <lineage>
        <taxon>Eukaryota</taxon>
        <taxon>Fungi</taxon>
        <taxon>Dikarya</taxon>
        <taxon>Ascomycota</taxon>
        <taxon>Pezizomycotina</taxon>
        <taxon>Dothideomycetes</taxon>
        <taxon>Dothideomycetidae</taxon>
        <taxon>Mycosphaerellales</taxon>
        <taxon>Extremaceae</taxon>
        <taxon>Vermiconidia</taxon>
    </lineage>
</organism>
<dbReference type="Proteomes" id="UP001281147">
    <property type="component" value="Unassembled WGS sequence"/>
</dbReference>
<dbReference type="EMBL" id="JAUTXU010000001">
    <property type="protein sequence ID" value="KAK3726096.1"/>
    <property type="molecule type" value="Genomic_DNA"/>
</dbReference>
<reference evidence="1" key="1">
    <citation type="submission" date="2023-07" db="EMBL/GenBank/DDBJ databases">
        <title>Black Yeasts Isolated from many extreme environments.</title>
        <authorList>
            <person name="Coleine C."/>
            <person name="Stajich J.E."/>
            <person name="Selbmann L."/>
        </authorList>
    </citation>
    <scope>NUCLEOTIDE SEQUENCE</scope>
    <source>
        <strain evidence="1">CCFEE 5714</strain>
    </source>
</reference>
<comment type="caution">
    <text evidence="1">The sequence shown here is derived from an EMBL/GenBank/DDBJ whole genome shotgun (WGS) entry which is preliminary data.</text>
</comment>
<accession>A0ACC3NZY1</accession>
<evidence type="ECO:0000313" key="2">
    <source>
        <dbReference type="Proteomes" id="UP001281147"/>
    </source>
</evidence>
<gene>
    <name evidence="1" type="ORF">LTR37_000244</name>
</gene>